<evidence type="ECO:0000256" key="1">
    <source>
        <dbReference type="SAM" id="SignalP"/>
    </source>
</evidence>
<dbReference type="EMBL" id="JBHUDD010000042">
    <property type="protein sequence ID" value="MFD1508977.1"/>
    <property type="molecule type" value="Genomic_DNA"/>
</dbReference>
<evidence type="ECO:0000313" key="3">
    <source>
        <dbReference type="EMBL" id="MFD1508977.1"/>
    </source>
</evidence>
<dbReference type="RefSeq" id="WP_379914140.1">
    <property type="nucleotide sequence ID" value="NZ_JBHUDD010000042.1"/>
</dbReference>
<feature type="chain" id="PRO_5047030296" evidence="1">
    <location>
        <begin position="21"/>
        <end position="308"/>
    </location>
</feature>
<accession>A0ABW4ED04</accession>
<keyword evidence="4" id="KW-1185">Reference proteome</keyword>
<proteinExistence type="predicted"/>
<feature type="signal peptide" evidence="1">
    <location>
        <begin position="1"/>
        <end position="20"/>
    </location>
</feature>
<evidence type="ECO:0000313" key="4">
    <source>
        <dbReference type="Proteomes" id="UP001597186"/>
    </source>
</evidence>
<name>A0ABW4ED04_9RHOB</name>
<keyword evidence="1" id="KW-0732">Signal</keyword>
<dbReference type="Pfam" id="PF13609">
    <property type="entry name" value="Porin_4"/>
    <property type="match status" value="1"/>
</dbReference>
<reference evidence="4" key="1">
    <citation type="journal article" date="2019" name="Int. J. Syst. Evol. Microbiol.">
        <title>The Global Catalogue of Microorganisms (GCM) 10K type strain sequencing project: providing services to taxonomists for standard genome sequencing and annotation.</title>
        <authorList>
            <consortium name="The Broad Institute Genomics Platform"/>
            <consortium name="The Broad Institute Genome Sequencing Center for Infectious Disease"/>
            <person name="Wu L."/>
            <person name="Ma J."/>
        </authorList>
    </citation>
    <scope>NUCLEOTIDE SEQUENCE [LARGE SCALE GENOMIC DNA]</scope>
    <source>
        <strain evidence="4">CGMCC 1.12477</strain>
    </source>
</reference>
<dbReference type="InterPro" id="IPR023614">
    <property type="entry name" value="Porin_dom_sf"/>
</dbReference>
<sequence length="308" mass="31221">MKNIILATTALVATAGLAAADVSISGYGRFGAVYSDNADEFETASRLRLQFDATAETDSGIVFGVRQRFQAEENGAGTGGNGARFYMTTNGFTLAMGNIIGAVEAAPNLYLPTASAGVGLEGNGFYSVAASTSSNGGRWTAYSSGGAGAQEGVEILYSMNGFGVHLHSTDGGTPATKSMGIGANYTFSGYKVALAYEDWDNGDETLFVSGGGKVGQIDAAIAYAKTEVGGVEADKLSIKGKYDFGTGLSAYAFVASEDNDIGESFGLGASYDLGGGVSLEGGVTAAENGTSAAAADDTIVSLGAFFKF</sequence>
<dbReference type="SUPFAM" id="SSF56935">
    <property type="entry name" value="Porins"/>
    <property type="match status" value="1"/>
</dbReference>
<evidence type="ECO:0000259" key="2">
    <source>
        <dbReference type="Pfam" id="PF13609"/>
    </source>
</evidence>
<gene>
    <name evidence="3" type="ORF">ACFTOW_06140</name>
</gene>
<organism evidence="3 4">
    <name type="scientific">Lacimonas salitolerans</name>
    <dbReference type="NCBI Taxonomy" id="1323750"/>
    <lineage>
        <taxon>Bacteria</taxon>
        <taxon>Pseudomonadati</taxon>
        <taxon>Pseudomonadota</taxon>
        <taxon>Alphaproteobacteria</taxon>
        <taxon>Rhodobacterales</taxon>
        <taxon>Paracoccaceae</taxon>
        <taxon>Lacimonas</taxon>
    </lineage>
</organism>
<dbReference type="InterPro" id="IPR033900">
    <property type="entry name" value="Gram_neg_porin_domain"/>
</dbReference>
<protein>
    <submittedName>
        <fullName evidence="3">Porin</fullName>
    </submittedName>
</protein>
<dbReference type="Proteomes" id="UP001597186">
    <property type="component" value="Unassembled WGS sequence"/>
</dbReference>
<comment type="caution">
    <text evidence="3">The sequence shown here is derived from an EMBL/GenBank/DDBJ whole genome shotgun (WGS) entry which is preliminary data.</text>
</comment>
<feature type="domain" description="Porin" evidence="2">
    <location>
        <begin position="7"/>
        <end position="231"/>
    </location>
</feature>
<dbReference type="Gene3D" id="2.40.160.10">
    <property type="entry name" value="Porin"/>
    <property type="match status" value="1"/>
</dbReference>